<dbReference type="GO" id="GO:0005737">
    <property type="term" value="C:cytoplasm"/>
    <property type="evidence" value="ECO:0007669"/>
    <property type="project" value="TreeGrafter"/>
</dbReference>
<dbReference type="InterPro" id="IPR015943">
    <property type="entry name" value="WD40/YVTN_repeat-like_dom_sf"/>
</dbReference>
<feature type="domain" description="WDR11 first beta-propeller" evidence="1">
    <location>
        <begin position="8"/>
        <end position="142"/>
    </location>
</feature>
<name>A0A1I7YNI4_9BILA</name>
<organism evidence="4 5">
    <name type="scientific">Steinernema glaseri</name>
    <dbReference type="NCBI Taxonomy" id="37863"/>
    <lineage>
        <taxon>Eukaryota</taxon>
        <taxon>Metazoa</taxon>
        <taxon>Ecdysozoa</taxon>
        <taxon>Nematoda</taxon>
        <taxon>Chromadorea</taxon>
        <taxon>Rhabditida</taxon>
        <taxon>Tylenchina</taxon>
        <taxon>Panagrolaimomorpha</taxon>
        <taxon>Strongyloidoidea</taxon>
        <taxon>Steinernematidae</taxon>
        <taxon>Steinernema</taxon>
    </lineage>
</organism>
<feature type="domain" description="WDR11 second beta-propeller" evidence="2">
    <location>
        <begin position="411"/>
        <end position="548"/>
    </location>
</feature>
<sequence>MKCVMRANAEEIECLSEKGLLAFGCHCTVVVVDVLKFEIVQTLDNHNAAVNLIAWTPIPSIMRHTPLDPKLASSDLSGSIVVWDVLTANITASFRNANSTALDMKWLVWQDANRDFLLALHSNNSLILWNSDTGEKIWEHHFAFHVYHFSIDPFEPSTIAFSSTAYNLVLVKNVVIHKAPAAQCSFLSLYPNDKSSAKDTHIVHFEYHKGAPNILLAITSSEIFALHVSTSQILFNAQLETSSPLHRVISCRDRDAFYAVHQNGHVAFRCGAYNLLTEDRVGGHLSYEMCCYNESQRNNTRHRVMAAALCPVTQSSVCLVYNSGRIVQYELVCVPEQFGHNYFFKKAEKDVEIVKYRQRHITDLIEFNSELKNVHPNLKLAQHSVYYPLSQNLTTVAMRPMENVDVVDQNSLEAMHLAAVGTHMGIIHLVNIFTCRIEKDLQIHSCAVKCLEWGGSNIIVSAAYSNALSTSSVVRNDIFATDICTGMKKRIRPEVDESPIELMRVSFYQCYLALAFQREPLEIWDLKSMRLLRRMSRACPIIVDMAWSGKHHTVKTVSEMNVYRENLVVLDNENHLYHVVVKGLHVRDGKEVNTQWKNGSSQMKCMVWKDDILALGDSQGRLGIWDLSKKQCKQTNPSSRGQIIKMTFSRLTGDHTLAVQHHHHVVLWDTDNLQPTQHFNFGPSSAPLDMDLCGVTPIYIASDSTFRYASTLNRNAAVAEKDKPVLVNGEFNRQIWSVVKGTNHTSFDKFGPEVQKMIQFAYAESSTVEKCAKIARFLGDMNLYDLFIVIKSALDGSQLPRHLMKFWSLDAFKRATADTLKLLIGNTKTIEQLEQNVESALVLGKKEWAMDLLLNNDLNVGDRASAMKACLISAELNTEHSQCFTKMIATNLIASNHTSDGVQLLFLISQGLDACRYLQSQGLWLQSVSYAKMGLSDARDVIMKWVEHLMSESVSHKSLALTVLVSLAEWREALALLISHNEWNTGRILVNILKENGIVFEDLYAQINGDS</sequence>
<evidence type="ECO:0000313" key="4">
    <source>
        <dbReference type="Proteomes" id="UP000095287"/>
    </source>
</evidence>
<dbReference type="Pfam" id="PF23751">
    <property type="entry name" value="Beta-prop_WDR11_1st"/>
    <property type="match status" value="1"/>
</dbReference>
<reference evidence="5" key="1">
    <citation type="submission" date="2016-11" db="UniProtKB">
        <authorList>
            <consortium name="WormBaseParasite"/>
        </authorList>
    </citation>
    <scope>IDENTIFICATION</scope>
</reference>
<protein>
    <submittedName>
        <fullName evidence="5">WD_REPEATS_REGION domain-containing protein</fullName>
    </submittedName>
</protein>
<dbReference type="AlphaFoldDB" id="A0A1I7YNI4"/>
<dbReference type="SUPFAM" id="SSF50998">
    <property type="entry name" value="Quinoprotein alcohol dehydrogenase-like"/>
    <property type="match status" value="1"/>
</dbReference>
<dbReference type="Gene3D" id="2.130.10.10">
    <property type="entry name" value="YVTN repeat-like/Quinoprotein amine dehydrogenase"/>
    <property type="match status" value="3"/>
</dbReference>
<dbReference type="InterPro" id="IPR011047">
    <property type="entry name" value="Quinoprotein_ADH-like_sf"/>
</dbReference>
<dbReference type="InterPro" id="IPR057854">
    <property type="entry name" value="TPR_WDR11"/>
</dbReference>
<proteinExistence type="predicted"/>
<dbReference type="Proteomes" id="UP000095287">
    <property type="component" value="Unplaced"/>
</dbReference>
<dbReference type="Pfam" id="PF23752">
    <property type="entry name" value="Beta-prop_WDR11_2nd"/>
    <property type="match status" value="1"/>
</dbReference>
<keyword evidence="4" id="KW-1185">Reference proteome</keyword>
<dbReference type="InterPro" id="IPR057852">
    <property type="entry name" value="Beta-prop_WDR11_1st"/>
</dbReference>
<evidence type="ECO:0000259" key="3">
    <source>
        <dbReference type="Pfam" id="PF23753"/>
    </source>
</evidence>
<dbReference type="Pfam" id="PF23753">
    <property type="entry name" value="TPR_WDR11"/>
    <property type="match status" value="1"/>
</dbReference>
<accession>A0A1I7YNI4</accession>
<dbReference type="PANTHER" id="PTHR14593:SF5">
    <property type="entry name" value="WD REPEAT-CONTAINING PROTEIN 11"/>
    <property type="match status" value="1"/>
</dbReference>
<evidence type="ECO:0000259" key="2">
    <source>
        <dbReference type="Pfam" id="PF23752"/>
    </source>
</evidence>
<dbReference type="PANTHER" id="PTHR14593">
    <property type="entry name" value="WD REPEAT-CONTAINING PROTEIN 11"/>
    <property type="match status" value="1"/>
</dbReference>
<dbReference type="InterPro" id="IPR057853">
    <property type="entry name" value="Beta-prop_WDR11_2nd"/>
</dbReference>
<dbReference type="InterPro" id="IPR039694">
    <property type="entry name" value="WDR11"/>
</dbReference>
<evidence type="ECO:0000259" key="1">
    <source>
        <dbReference type="Pfam" id="PF23751"/>
    </source>
</evidence>
<evidence type="ECO:0000313" key="5">
    <source>
        <dbReference type="WBParaSite" id="L893_g18208.t1"/>
    </source>
</evidence>
<feature type="domain" description="WDR11 TPR" evidence="3">
    <location>
        <begin position="832"/>
        <end position="989"/>
    </location>
</feature>
<dbReference type="WBParaSite" id="L893_g18208.t1">
    <property type="protein sequence ID" value="L893_g18208.t1"/>
    <property type="gene ID" value="L893_g18208"/>
</dbReference>